<dbReference type="PANTHER" id="PTHR34351:SF1">
    <property type="entry name" value="SLR1927 PROTEIN"/>
    <property type="match status" value="1"/>
</dbReference>
<gene>
    <name evidence="1" type="ORF">S06H3_09381</name>
</gene>
<name>X1NAH9_9ZZZZ</name>
<dbReference type="EMBL" id="BARV01004125">
    <property type="protein sequence ID" value="GAI15654.1"/>
    <property type="molecule type" value="Genomic_DNA"/>
</dbReference>
<sequence length="107" mass="12178">AWLAKRYLAETKPGVLPLISNISALRPIHGLRRGVEYYGSQLYQPGDSLKSIDWKHSVKYNELISKEFTELHGQPAIILINLAVGNAEEADKLNIFLLTRLHILLWE</sequence>
<accession>X1NAH9</accession>
<proteinExistence type="predicted"/>
<dbReference type="AlphaFoldDB" id="X1NAH9"/>
<organism evidence="1">
    <name type="scientific">marine sediment metagenome</name>
    <dbReference type="NCBI Taxonomy" id="412755"/>
    <lineage>
        <taxon>unclassified sequences</taxon>
        <taxon>metagenomes</taxon>
        <taxon>ecological metagenomes</taxon>
    </lineage>
</organism>
<feature type="non-terminal residue" evidence="1">
    <location>
        <position position="1"/>
    </location>
</feature>
<reference evidence="1" key="1">
    <citation type="journal article" date="2014" name="Front. Microbiol.">
        <title>High frequency of phylogenetically diverse reductive dehalogenase-homologous genes in deep subseafloor sedimentary metagenomes.</title>
        <authorList>
            <person name="Kawai M."/>
            <person name="Futagami T."/>
            <person name="Toyoda A."/>
            <person name="Takaki Y."/>
            <person name="Nishi S."/>
            <person name="Hori S."/>
            <person name="Arai W."/>
            <person name="Tsubouchi T."/>
            <person name="Morono Y."/>
            <person name="Uchiyama I."/>
            <person name="Ito T."/>
            <person name="Fujiyama A."/>
            <person name="Inagaki F."/>
            <person name="Takami H."/>
        </authorList>
    </citation>
    <scope>NUCLEOTIDE SEQUENCE</scope>
    <source>
        <strain evidence="1">Expedition CK06-06</strain>
    </source>
</reference>
<comment type="caution">
    <text evidence="1">The sequence shown here is derived from an EMBL/GenBank/DDBJ whole genome shotgun (WGS) entry which is preliminary data.</text>
</comment>
<protein>
    <submittedName>
        <fullName evidence="1">Uncharacterized protein</fullName>
    </submittedName>
</protein>
<dbReference type="PANTHER" id="PTHR34351">
    <property type="entry name" value="SLR1927 PROTEIN-RELATED"/>
    <property type="match status" value="1"/>
</dbReference>
<evidence type="ECO:0000313" key="1">
    <source>
        <dbReference type="EMBL" id="GAI15654.1"/>
    </source>
</evidence>